<evidence type="ECO:0000256" key="2">
    <source>
        <dbReference type="ARBA" id="ARBA00009261"/>
    </source>
</evidence>
<dbReference type="PANTHER" id="PTHR30330:SF1">
    <property type="entry name" value="AMINO-ACID CARRIER PROTEIN ALST"/>
    <property type="match status" value="1"/>
</dbReference>
<feature type="transmembrane region" description="Helical" evidence="8">
    <location>
        <begin position="212"/>
        <end position="231"/>
    </location>
</feature>
<dbReference type="Gene3D" id="1.20.1740.10">
    <property type="entry name" value="Amino acid/polyamine transporter I"/>
    <property type="match status" value="1"/>
</dbReference>
<evidence type="ECO:0000256" key="3">
    <source>
        <dbReference type="ARBA" id="ARBA00022448"/>
    </source>
</evidence>
<evidence type="ECO:0000256" key="5">
    <source>
        <dbReference type="ARBA" id="ARBA00022692"/>
    </source>
</evidence>
<feature type="transmembrane region" description="Helical" evidence="8">
    <location>
        <begin position="96"/>
        <end position="115"/>
    </location>
</feature>
<comment type="similarity">
    <text evidence="2 8">Belongs to the alanine or glycine:cation symporter (AGCS) (TC 2.A.25) family.</text>
</comment>
<feature type="transmembrane region" description="Helical" evidence="8">
    <location>
        <begin position="389"/>
        <end position="410"/>
    </location>
</feature>
<keyword evidence="4 8" id="KW-1003">Cell membrane</keyword>
<proteinExistence type="inferred from homology"/>
<sequence>MYELYNNLIDSFSTWLYSYILIILLIVAGLYFTIRTKFVQFRLFKESIKLVAEPKEDKSSISAFEALMVSTASRVGVGNIAGVSTAIVLGGAGSVFWMWVIAIIGGASAFIESTLAQIYKKRDKDGGSYGGPAYYIQAALKSRFLGVVFAVALILTYMGGFNMVASFNIASAFEGYSFYNSSTPLIVGAILALLTGLSIFKGGKTLSKITSIIVPVMAIAYIGVALIMVIMHLNLVPAMFVDIFTSAFDFKSAFGGFAGSVIMYGIKRGLYSNEAGVGSAPNAAAAASVSHPAKQGLVQMLSVFIDTLLICSATAFMLLSSGVVPTEDMAGVPYAQAALSSTFGEFGIWFITFALFCFAFTSLIGNFFYAESNLKYLNKKEVGKTGLTLFRLAAVVIVFFGAQLDFSVAWNTADVLMGIMALINIPIILILGGTAFKCLDDYTRQKKEGKNPVFKAKSIDLKEKTDFWN</sequence>
<evidence type="ECO:0000256" key="4">
    <source>
        <dbReference type="ARBA" id="ARBA00022475"/>
    </source>
</evidence>
<feature type="transmembrane region" description="Helical" evidence="8">
    <location>
        <begin position="303"/>
        <end position="326"/>
    </location>
</feature>
<organism evidence="9 10">
    <name type="scientific">Sporosarcina koreensis</name>
    <dbReference type="NCBI Taxonomy" id="334735"/>
    <lineage>
        <taxon>Bacteria</taxon>
        <taxon>Bacillati</taxon>
        <taxon>Bacillota</taxon>
        <taxon>Bacilli</taxon>
        <taxon>Bacillales</taxon>
        <taxon>Caryophanaceae</taxon>
        <taxon>Sporosarcina</taxon>
    </lineage>
</organism>
<keyword evidence="3 8" id="KW-0813">Transport</keyword>
<feature type="transmembrane region" description="Helical" evidence="8">
    <location>
        <begin position="144"/>
        <end position="170"/>
    </location>
</feature>
<reference evidence="10" key="1">
    <citation type="journal article" date="2019" name="Int. J. Syst. Evol. Microbiol.">
        <title>The Global Catalogue of Microorganisms (GCM) 10K type strain sequencing project: providing services to taxonomists for standard genome sequencing and annotation.</title>
        <authorList>
            <consortium name="The Broad Institute Genomics Platform"/>
            <consortium name="The Broad Institute Genome Sequencing Center for Infectious Disease"/>
            <person name="Wu L."/>
            <person name="Ma J."/>
        </authorList>
    </citation>
    <scope>NUCLEOTIDE SEQUENCE [LARGE SCALE GENOMIC DNA]</scope>
    <source>
        <strain evidence="10">KACC 11299</strain>
    </source>
</reference>
<gene>
    <name evidence="9" type="ORF">ACFPTP_13655</name>
</gene>
<comment type="subcellular location">
    <subcellularLocation>
        <location evidence="1 8">Cell membrane</location>
        <topology evidence="1 8">Multi-pass membrane protein</topology>
    </subcellularLocation>
</comment>
<feature type="transmembrane region" description="Helical" evidence="8">
    <location>
        <begin position="182"/>
        <end position="200"/>
    </location>
</feature>
<comment type="caution">
    <text evidence="9">The sequence shown here is derived from an EMBL/GenBank/DDBJ whole genome shotgun (WGS) entry which is preliminary data.</text>
</comment>
<evidence type="ECO:0000256" key="8">
    <source>
        <dbReference type="RuleBase" id="RU363064"/>
    </source>
</evidence>
<dbReference type="RefSeq" id="WP_381445853.1">
    <property type="nucleotide sequence ID" value="NZ_JBHSNP010000027.1"/>
</dbReference>
<evidence type="ECO:0000313" key="10">
    <source>
        <dbReference type="Proteomes" id="UP001596071"/>
    </source>
</evidence>
<evidence type="ECO:0000256" key="6">
    <source>
        <dbReference type="ARBA" id="ARBA00022989"/>
    </source>
</evidence>
<keyword evidence="5 8" id="KW-0812">Transmembrane</keyword>
<dbReference type="EMBL" id="JBHSNP010000027">
    <property type="protein sequence ID" value="MFC5604270.1"/>
    <property type="molecule type" value="Genomic_DNA"/>
</dbReference>
<dbReference type="InterPro" id="IPR001463">
    <property type="entry name" value="Na/Ala_symport"/>
</dbReference>
<feature type="transmembrane region" description="Helical" evidence="8">
    <location>
        <begin position="416"/>
        <end position="436"/>
    </location>
</feature>
<dbReference type="NCBIfam" id="TIGR00835">
    <property type="entry name" value="agcS"/>
    <property type="match status" value="1"/>
</dbReference>
<dbReference type="PANTHER" id="PTHR30330">
    <property type="entry name" value="AGSS FAMILY TRANSPORTER, SODIUM-ALANINE"/>
    <property type="match status" value="1"/>
</dbReference>
<keyword evidence="6 8" id="KW-1133">Transmembrane helix</keyword>
<feature type="transmembrane region" description="Helical" evidence="8">
    <location>
        <begin position="66"/>
        <end position="90"/>
    </location>
</feature>
<evidence type="ECO:0000313" key="9">
    <source>
        <dbReference type="EMBL" id="MFC5604270.1"/>
    </source>
</evidence>
<feature type="transmembrane region" description="Helical" evidence="8">
    <location>
        <begin position="15"/>
        <end position="34"/>
    </location>
</feature>
<keyword evidence="10" id="KW-1185">Reference proteome</keyword>
<feature type="transmembrane region" description="Helical" evidence="8">
    <location>
        <begin position="243"/>
        <end position="266"/>
    </location>
</feature>
<accession>A0ABW0U0H4</accession>
<protein>
    <submittedName>
        <fullName evidence="9">Alanine/glycine:cation symporter family protein</fullName>
    </submittedName>
</protein>
<dbReference type="PRINTS" id="PR00175">
    <property type="entry name" value="NAALASMPORT"/>
</dbReference>
<evidence type="ECO:0000256" key="7">
    <source>
        <dbReference type="ARBA" id="ARBA00023136"/>
    </source>
</evidence>
<dbReference type="Pfam" id="PF01235">
    <property type="entry name" value="Na_Ala_symp"/>
    <property type="match status" value="1"/>
</dbReference>
<keyword evidence="7 8" id="KW-0472">Membrane</keyword>
<keyword evidence="8" id="KW-0769">Symport</keyword>
<name>A0ABW0U0H4_9BACL</name>
<feature type="transmembrane region" description="Helical" evidence="8">
    <location>
        <begin position="346"/>
        <end position="369"/>
    </location>
</feature>
<evidence type="ECO:0000256" key="1">
    <source>
        <dbReference type="ARBA" id="ARBA00004651"/>
    </source>
</evidence>
<dbReference type="Proteomes" id="UP001596071">
    <property type="component" value="Unassembled WGS sequence"/>
</dbReference>